<dbReference type="EMBL" id="BK015711">
    <property type="protein sequence ID" value="DAE21332.1"/>
    <property type="molecule type" value="Genomic_DNA"/>
</dbReference>
<feature type="region of interest" description="Disordered" evidence="1">
    <location>
        <begin position="39"/>
        <end position="65"/>
    </location>
</feature>
<sequence>MRSSFLTSDLVSIKKIIRRIIILIQSKSLVKNVTLCTGSRHSKTRSPAESGQVQIKGRKPLLPVL</sequence>
<protein>
    <submittedName>
        <fullName evidence="2">Uncharacterized protein</fullName>
    </submittedName>
</protein>
<organism evidence="2">
    <name type="scientific">Siphoviridae sp. ctE6L85</name>
    <dbReference type="NCBI Taxonomy" id="2826202"/>
    <lineage>
        <taxon>Viruses</taxon>
        <taxon>Duplodnaviria</taxon>
        <taxon>Heunggongvirae</taxon>
        <taxon>Uroviricota</taxon>
        <taxon>Caudoviricetes</taxon>
    </lineage>
</organism>
<accession>A0A8S5QRS4</accession>
<feature type="compositionally biased region" description="Polar residues" evidence="1">
    <location>
        <begin position="39"/>
        <end position="53"/>
    </location>
</feature>
<name>A0A8S5QRS4_9CAUD</name>
<evidence type="ECO:0000256" key="1">
    <source>
        <dbReference type="SAM" id="MobiDB-lite"/>
    </source>
</evidence>
<evidence type="ECO:0000313" key="2">
    <source>
        <dbReference type="EMBL" id="DAE21332.1"/>
    </source>
</evidence>
<proteinExistence type="predicted"/>
<reference evidence="2" key="1">
    <citation type="journal article" date="2021" name="Proc. Natl. Acad. Sci. U.S.A.">
        <title>A Catalog of Tens of Thousands of Viruses from Human Metagenomes Reveals Hidden Associations with Chronic Diseases.</title>
        <authorList>
            <person name="Tisza M.J."/>
            <person name="Buck C.B."/>
        </authorList>
    </citation>
    <scope>NUCLEOTIDE SEQUENCE</scope>
    <source>
        <strain evidence="2">CtE6L85</strain>
    </source>
</reference>